<sequence length="236" mass="26510">MVQQELIHNRVITLEVGTEVKKPVARTATLRPRTHPEINEFRRRALIEGTIRSLAEHGVGGTTVRTICEAAGSSRGLIGHYYNSKEDLLAAAFQHLFNTISEQVHEAVSRSGPSAVARLKTVPSALLTPPVFTELNRHAFLSFWHEVRFNTSVRKANRQLYRDYIDRVETLFEDAAQEAHVQIDYRRAALALIGLMDGLWLGLSIHDKVISQKQAIDICHQYINQQLTPPQSPASS</sequence>
<dbReference type="GO" id="GO:0000976">
    <property type="term" value="F:transcription cis-regulatory region binding"/>
    <property type="evidence" value="ECO:0007669"/>
    <property type="project" value="TreeGrafter"/>
</dbReference>
<dbReference type="InterPro" id="IPR039538">
    <property type="entry name" value="BetI_C"/>
</dbReference>
<reference evidence="7 8" key="1">
    <citation type="submission" date="2020-08" db="EMBL/GenBank/DDBJ databases">
        <title>Genomic Encyclopedia of Type Strains, Phase III (KMG-III): the genomes of soil and plant-associated and newly described type strains.</title>
        <authorList>
            <person name="Whitman W."/>
        </authorList>
    </citation>
    <scope>NUCLEOTIDE SEQUENCE [LARGE SCALE GENOMIC DNA]</scope>
    <source>
        <strain evidence="7 8">CECT 8803</strain>
    </source>
</reference>
<keyword evidence="4" id="KW-0804">Transcription</keyword>
<evidence type="ECO:0000256" key="2">
    <source>
        <dbReference type="ARBA" id="ARBA00023015"/>
    </source>
</evidence>
<dbReference type="AlphaFoldDB" id="A0A839SQZ7"/>
<accession>A0A839SQZ7</accession>
<protein>
    <submittedName>
        <fullName evidence="7">AcrR family transcriptional regulator</fullName>
    </submittedName>
</protein>
<dbReference type="Pfam" id="PF00440">
    <property type="entry name" value="TetR_N"/>
    <property type="match status" value="1"/>
</dbReference>
<dbReference type="SUPFAM" id="SSF46689">
    <property type="entry name" value="Homeodomain-like"/>
    <property type="match status" value="1"/>
</dbReference>
<evidence type="ECO:0000256" key="5">
    <source>
        <dbReference type="PROSITE-ProRule" id="PRU00335"/>
    </source>
</evidence>
<dbReference type="Gene3D" id="1.10.357.10">
    <property type="entry name" value="Tetracycline Repressor, domain 2"/>
    <property type="match status" value="1"/>
</dbReference>
<organism evidence="7 8">
    <name type="scientific">Limibacillus halophilus</name>
    <dbReference type="NCBI Taxonomy" id="1579333"/>
    <lineage>
        <taxon>Bacteria</taxon>
        <taxon>Pseudomonadati</taxon>
        <taxon>Pseudomonadota</taxon>
        <taxon>Alphaproteobacteria</taxon>
        <taxon>Rhodospirillales</taxon>
        <taxon>Rhodovibrionaceae</taxon>
        <taxon>Limibacillus</taxon>
    </lineage>
</organism>
<evidence type="ECO:0000313" key="7">
    <source>
        <dbReference type="EMBL" id="MBB3064160.1"/>
    </source>
</evidence>
<dbReference type="EMBL" id="JACHXA010000001">
    <property type="protein sequence ID" value="MBB3064160.1"/>
    <property type="molecule type" value="Genomic_DNA"/>
</dbReference>
<name>A0A839SQZ7_9PROT</name>
<dbReference type="InterPro" id="IPR001647">
    <property type="entry name" value="HTH_TetR"/>
</dbReference>
<dbReference type="InterPro" id="IPR009057">
    <property type="entry name" value="Homeodomain-like_sf"/>
</dbReference>
<dbReference type="GO" id="GO:0003700">
    <property type="term" value="F:DNA-binding transcription factor activity"/>
    <property type="evidence" value="ECO:0007669"/>
    <property type="project" value="TreeGrafter"/>
</dbReference>
<keyword evidence="2" id="KW-0805">Transcription regulation</keyword>
<dbReference type="PANTHER" id="PTHR30055">
    <property type="entry name" value="HTH-TYPE TRANSCRIPTIONAL REGULATOR RUTR"/>
    <property type="match status" value="1"/>
</dbReference>
<dbReference type="InterPro" id="IPR036271">
    <property type="entry name" value="Tet_transcr_reg_TetR-rel_C_sf"/>
</dbReference>
<evidence type="ECO:0000256" key="1">
    <source>
        <dbReference type="ARBA" id="ARBA00022491"/>
    </source>
</evidence>
<evidence type="ECO:0000256" key="3">
    <source>
        <dbReference type="ARBA" id="ARBA00023125"/>
    </source>
</evidence>
<dbReference type="PANTHER" id="PTHR30055:SF228">
    <property type="entry name" value="TRANSCRIPTIONAL REGULATOR-RELATED"/>
    <property type="match status" value="1"/>
</dbReference>
<dbReference type="RefSeq" id="WP_322091204.1">
    <property type="nucleotide sequence ID" value="NZ_JACHXA010000001.1"/>
</dbReference>
<keyword evidence="8" id="KW-1185">Reference proteome</keyword>
<comment type="caution">
    <text evidence="7">The sequence shown here is derived from an EMBL/GenBank/DDBJ whole genome shotgun (WGS) entry which is preliminary data.</text>
</comment>
<dbReference type="PROSITE" id="PS50977">
    <property type="entry name" value="HTH_TETR_2"/>
    <property type="match status" value="1"/>
</dbReference>
<dbReference type="Pfam" id="PF13977">
    <property type="entry name" value="TetR_C_6"/>
    <property type="match status" value="1"/>
</dbReference>
<dbReference type="InterPro" id="IPR050109">
    <property type="entry name" value="HTH-type_TetR-like_transc_reg"/>
</dbReference>
<dbReference type="Proteomes" id="UP000581135">
    <property type="component" value="Unassembled WGS sequence"/>
</dbReference>
<feature type="DNA-binding region" description="H-T-H motif" evidence="5">
    <location>
        <begin position="63"/>
        <end position="82"/>
    </location>
</feature>
<keyword evidence="1" id="KW-0678">Repressor</keyword>
<evidence type="ECO:0000259" key="6">
    <source>
        <dbReference type="PROSITE" id="PS50977"/>
    </source>
</evidence>
<evidence type="ECO:0000313" key="8">
    <source>
        <dbReference type="Proteomes" id="UP000581135"/>
    </source>
</evidence>
<gene>
    <name evidence="7" type="ORF">FHR98_000425</name>
</gene>
<dbReference type="SUPFAM" id="SSF48498">
    <property type="entry name" value="Tetracyclin repressor-like, C-terminal domain"/>
    <property type="match status" value="1"/>
</dbReference>
<evidence type="ECO:0000256" key="4">
    <source>
        <dbReference type="ARBA" id="ARBA00023163"/>
    </source>
</evidence>
<feature type="domain" description="HTH tetR-type" evidence="6">
    <location>
        <begin position="40"/>
        <end position="100"/>
    </location>
</feature>
<proteinExistence type="predicted"/>
<keyword evidence="3 5" id="KW-0238">DNA-binding</keyword>